<keyword evidence="3" id="KW-1185">Reference proteome</keyword>
<dbReference type="GO" id="GO:0005524">
    <property type="term" value="F:ATP binding"/>
    <property type="evidence" value="ECO:0007669"/>
    <property type="project" value="InterPro"/>
</dbReference>
<proteinExistence type="predicted"/>
<evidence type="ECO:0000313" key="2">
    <source>
        <dbReference type="EMBL" id="KAG2392797.1"/>
    </source>
</evidence>
<dbReference type="InterPro" id="IPR008271">
    <property type="entry name" value="Ser/Thr_kinase_AS"/>
</dbReference>
<sequence length="683" mass="78238">MANQTFDEIFLELYLANLKEKHNHDFSRITTTPSSFSGLGFSEEVLPKLNAIQDILGISISNNDPLFNHKITPLRCHLLEFAFAKDESAMMAVCGKLVKMLKLREELRVGVLFSCLLPLLFPECTLPTFFSEASELQQTQSYVGHLLNLVSLFPNSSTNSDVIISQFTTVSKFFDDQPEFYSLFESSIRPDRTVAFDWTVNNTTCKIIKYISENATNDGCSIHKDFLKVVTLMRHAHSKKMDFCFIDQEEDFHKRIRTYGLLVSKDRIIVLSLRCEGKKRKYLLAKIGSFCTTPGREKSSKASLCEFILATAAESVKEKEQVEEYLLRRKTRTNESSTPLKKQRNSLEISDILTIQLKGKNYLSLKITDIIDDCPKKPVYEAIISNTDNAPKLVVKLNRNNDKVHHPEGSIFLEYINASVIGKPKLRLPCAEVALKGIPLNKFKTEQRSMKAKLIEGLLKELMEIHNQDMIHNDVKPQNIVVIHECTPKLIDWELCEIFTSYDTENEQCIGLHGLPLESEYGTDNYNAPEKFLDKLISPKSDIFSMGLVFIEMVLGNELNDMERKLCITHSKKFWNSKLKNSCNLIRDNLFETLQLMINAEKKERPSAANCLELLGFHSDEQEIVDHFKPFERYYTRSNGPKFCKIQPRRLFETSPQNESTNKRLNHVLGDGIEEEPASKKIK</sequence>
<protein>
    <recommendedName>
        <fullName evidence="1">Protein kinase domain-containing protein</fullName>
    </recommendedName>
</protein>
<dbReference type="Pfam" id="PF00069">
    <property type="entry name" value="Pkinase"/>
    <property type="match status" value="1"/>
</dbReference>
<dbReference type="GO" id="GO:0004674">
    <property type="term" value="F:protein serine/threonine kinase activity"/>
    <property type="evidence" value="ECO:0007669"/>
    <property type="project" value="TreeGrafter"/>
</dbReference>
<name>A0AA88KQZ4_NAELO</name>
<dbReference type="GO" id="GO:0005737">
    <property type="term" value="C:cytoplasm"/>
    <property type="evidence" value="ECO:0007669"/>
    <property type="project" value="TreeGrafter"/>
</dbReference>
<dbReference type="PANTHER" id="PTHR44167">
    <property type="entry name" value="OVARIAN-SPECIFIC SERINE/THREONINE-PROTEIN KINASE LOK-RELATED"/>
    <property type="match status" value="1"/>
</dbReference>
<feature type="domain" description="Protein kinase" evidence="1">
    <location>
        <begin position="325"/>
        <end position="625"/>
    </location>
</feature>
<dbReference type="PROSITE" id="PS00108">
    <property type="entry name" value="PROTEIN_KINASE_ST"/>
    <property type="match status" value="1"/>
</dbReference>
<evidence type="ECO:0000313" key="3">
    <source>
        <dbReference type="Proteomes" id="UP000816034"/>
    </source>
</evidence>
<gene>
    <name evidence="2" type="ORF">C9374_011522</name>
</gene>
<dbReference type="Proteomes" id="UP000816034">
    <property type="component" value="Unassembled WGS sequence"/>
</dbReference>
<dbReference type="AlphaFoldDB" id="A0AA88KQZ4"/>
<dbReference type="InterPro" id="IPR000719">
    <property type="entry name" value="Prot_kinase_dom"/>
</dbReference>
<dbReference type="SUPFAM" id="SSF56112">
    <property type="entry name" value="Protein kinase-like (PK-like)"/>
    <property type="match status" value="1"/>
</dbReference>
<comment type="caution">
    <text evidence="2">The sequence shown here is derived from an EMBL/GenBank/DDBJ whole genome shotgun (WGS) entry which is preliminary data.</text>
</comment>
<reference evidence="2 3" key="1">
    <citation type="journal article" date="2018" name="BMC Genomics">
        <title>The genome of Naegleria lovaniensis, the basis for a comparative approach to unravel pathogenicity factors of the human pathogenic amoeba N. fowleri.</title>
        <authorList>
            <person name="Liechti N."/>
            <person name="Schurch N."/>
            <person name="Bruggmann R."/>
            <person name="Wittwer M."/>
        </authorList>
    </citation>
    <scope>NUCLEOTIDE SEQUENCE [LARGE SCALE GENOMIC DNA]</scope>
    <source>
        <strain evidence="2 3">ATCC 30569</strain>
    </source>
</reference>
<dbReference type="SMART" id="SM00220">
    <property type="entry name" value="S_TKc"/>
    <property type="match status" value="1"/>
</dbReference>
<dbReference type="EMBL" id="PYSW02000004">
    <property type="protein sequence ID" value="KAG2392797.1"/>
    <property type="molecule type" value="Genomic_DNA"/>
</dbReference>
<dbReference type="Gene3D" id="1.10.510.10">
    <property type="entry name" value="Transferase(Phosphotransferase) domain 1"/>
    <property type="match status" value="1"/>
</dbReference>
<dbReference type="PANTHER" id="PTHR44167:SF24">
    <property type="entry name" value="SERINE_THREONINE-PROTEIN KINASE CHK2"/>
    <property type="match status" value="1"/>
</dbReference>
<evidence type="ECO:0000259" key="1">
    <source>
        <dbReference type="PROSITE" id="PS50011"/>
    </source>
</evidence>
<dbReference type="RefSeq" id="XP_044554691.1">
    <property type="nucleotide sequence ID" value="XM_044687187.1"/>
</dbReference>
<dbReference type="GeneID" id="68103976"/>
<dbReference type="PROSITE" id="PS50011">
    <property type="entry name" value="PROTEIN_KINASE_DOM"/>
    <property type="match status" value="1"/>
</dbReference>
<organism evidence="2 3">
    <name type="scientific">Naegleria lovaniensis</name>
    <name type="common">Amoeba</name>
    <dbReference type="NCBI Taxonomy" id="51637"/>
    <lineage>
        <taxon>Eukaryota</taxon>
        <taxon>Discoba</taxon>
        <taxon>Heterolobosea</taxon>
        <taxon>Tetramitia</taxon>
        <taxon>Eutetramitia</taxon>
        <taxon>Vahlkampfiidae</taxon>
        <taxon>Naegleria</taxon>
    </lineage>
</organism>
<dbReference type="GO" id="GO:0005634">
    <property type="term" value="C:nucleus"/>
    <property type="evidence" value="ECO:0007669"/>
    <property type="project" value="TreeGrafter"/>
</dbReference>
<dbReference type="InterPro" id="IPR011009">
    <property type="entry name" value="Kinase-like_dom_sf"/>
</dbReference>
<accession>A0AA88KQZ4</accession>
<dbReference type="GO" id="GO:0044773">
    <property type="term" value="P:mitotic DNA damage checkpoint signaling"/>
    <property type="evidence" value="ECO:0007669"/>
    <property type="project" value="TreeGrafter"/>
</dbReference>